<feature type="region of interest" description="Disordered" evidence="1">
    <location>
        <begin position="19"/>
        <end position="39"/>
    </location>
</feature>
<organism evidence="2 3">
    <name type="scientific">Hibiscus sabdariffa</name>
    <name type="common">roselle</name>
    <dbReference type="NCBI Taxonomy" id="183260"/>
    <lineage>
        <taxon>Eukaryota</taxon>
        <taxon>Viridiplantae</taxon>
        <taxon>Streptophyta</taxon>
        <taxon>Embryophyta</taxon>
        <taxon>Tracheophyta</taxon>
        <taxon>Spermatophyta</taxon>
        <taxon>Magnoliopsida</taxon>
        <taxon>eudicotyledons</taxon>
        <taxon>Gunneridae</taxon>
        <taxon>Pentapetalae</taxon>
        <taxon>rosids</taxon>
        <taxon>malvids</taxon>
        <taxon>Malvales</taxon>
        <taxon>Malvaceae</taxon>
        <taxon>Malvoideae</taxon>
        <taxon>Hibiscus</taxon>
    </lineage>
</organism>
<comment type="caution">
    <text evidence="2">The sequence shown here is derived from an EMBL/GenBank/DDBJ whole genome shotgun (WGS) entry which is preliminary data.</text>
</comment>
<evidence type="ECO:0000256" key="1">
    <source>
        <dbReference type="SAM" id="MobiDB-lite"/>
    </source>
</evidence>
<reference evidence="2 3" key="1">
    <citation type="journal article" date="2024" name="G3 (Bethesda)">
        <title>Genome assembly of Hibiscus sabdariffa L. provides insights into metabolisms of medicinal natural products.</title>
        <authorList>
            <person name="Kim T."/>
        </authorList>
    </citation>
    <scope>NUCLEOTIDE SEQUENCE [LARGE SCALE GENOMIC DNA]</scope>
    <source>
        <strain evidence="2">TK-2024</strain>
        <tissue evidence="2">Old leaves</tissue>
    </source>
</reference>
<dbReference type="EMBL" id="JBBPBM010000009">
    <property type="protein sequence ID" value="KAK8568517.1"/>
    <property type="molecule type" value="Genomic_DNA"/>
</dbReference>
<evidence type="ECO:0000313" key="3">
    <source>
        <dbReference type="Proteomes" id="UP001472677"/>
    </source>
</evidence>
<evidence type="ECO:0000313" key="2">
    <source>
        <dbReference type="EMBL" id="KAK8568517.1"/>
    </source>
</evidence>
<accession>A0ABR2F0M8</accession>
<protein>
    <submittedName>
        <fullName evidence="2">Uncharacterized protein</fullName>
    </submittedName>
</protein>
<feature type="compositionally biased region" description="Polar residues" evidence="1">
    <location>
        <begin position="107"/>
        <end position="123"/>
    </location>
</feature>
<dbReference type="Proteomes" id="UP001472677">
    <property type="component" value="Unassembled WGS sequence"/>
</dbReference>
<sequence length="123" mass="13600">MESGKTQPLSIFRFYKQQRREMEKRAKQSEASRSYPTHSPLLFESGSGVVVGYDLMQAEAHVPAIPPTECFVSSEATGVSAPLEQTFILITHMFEPSQSPVESSEPLTPQQLASSVETCLYTS</sequence>
<gene>
    <name evidence="2" type="ORF">V6N12_007066</name>
</gene>
<proteinExistence type="predicted"/>
<feature type="compositionally biased region" description="Basic and acidic residues" evidence="1">
    <location>
        <begin position="19"/>
        <end position="30"/>
    </location>
</feature>
<feature type="region of interest" description="Disordered" evidence="1">
    <location>
        <begin position="98"/>
        <end position="123"/>
    </location>
</feature>
<keyword evidence="3" id="KW-1185">Reference proteome</keyword>
<name>A0ABR2F0M8_9ROSI</name>